<dbReference type="PANTHER" id="PTHR36562">
    <property type="entry name" value="SERINE/ARGININE REPETITIVE MATRIX 2"/>
    <property type="match status" value="1"/>
</dbReference>
<dbReference type="CDD" id="cd21372">
    <property type="entry name" value="cwf21_CWC21-like"/>
    <property type="match status" value="1"/>
</dbReference>
<keyword evidence="5" id="KW-0508">mRNA splicing</keyword>
<evidence type="ECO:0000256" key="1">
    <source>
        <dbReference type="ARBA" id="ARBA00004123"/>
    </source>
</evidence>
<feature type="compositionally biased region" description="Basic residues" evidence="7">
    <location>
        <begin position="287"/>
        <end position="296"/>
    </location>
</feature>
<keyword evidence="10" id="KW-1185">Reference proteome</keyword>
<accession>A0AAV9G747</accession>
<evidence type="ECO:0000256" key="6">
    <source>
        <dbReference type="ARBA" id="ARBA00023242"/>
    </source>
</evidence>
<organism evidence="9 10">
    <name type="scientific">Podospora aff. communis PSN243</name>
    <dbReference type="NCBI Taxonomy" id="3040156"/>
    <lineage>
        <taxon>Eukaryota</taxon>
        <taxon>Fungi</taxon>
        <taxon>Dikarya</taxon>
        <taxon>Ascomycota</taxon>
        <taxon>Pezizomycotina</taxon>
        <taxon>Sordariomycetes</taxon>
        <taxon>Sordariomycetidae</taxon>
        <taxon>Sordariales</taxon>
        <taxon>Podosporaceae</taxon>
        <taxon>Podospora</taxon>
    </lineage>
</organism>
<dbReference type="GO" id="GO:0008380">
    <property type="term" value="P:RNA splicing"/>
    <property type="evidence" value="ECO:0007669"/>
    <property type="project" value="UniProtKB-KW"/>
</dbReference>
<feature type="domain" description="CWF21" evidence="8">
    <location>
        <begin position="55"/>
        <end position="100"/>
    </location>
</feature>
<evidence type="ECO:0000256" key="3">
    <source>
        <dbReference type="ARBA" id="ARBA00022664"/>
    </source>
</evidence>
<dbReference type="Proteomes" id="UP001321760">
    <property type="component" value="Unassembled WGS sequence"/>
</dbReference>
<evidence type="ECO:0000256" key="4">
    <source>
        <dbReference type="ARBA" id="ARBA00022728"/>
    </source>
</evidence>
<dbReference type="InterPro" id="IPR013170">
    <property type="entry name" value="mRNA_splic_Cwf21_dom"/>
</dbReference>
<dbReference type="InterPro" id="IPR051372">
    <property type="entry name" value="CWC21"/>
</dbReference>
<keyword evidence="4" id="KW-0747">Spliceosome</keyword>
<evidence type="ECO:0000256" key="2">
    <source>
        <dbReference type="ARBA" id="ARBA00005954"/>
    </source>
</evidence>
<protein>
    <submittedName>
        <fullName evidence="9">Cwf21 domain-containing protein</fullName>
    </submittedName>
</protein>
<dbReference type="SMART" id="SM01115">
    <property type="entry name" value="cwf21"/>
    <property type="match status" value="1"/>
</dbReference>
<dbReference type="PANTHER" id="PTHR36562:SF5">
    <property type="entry name" value="SERINE_ARGININE REPETITIVE MATRIX 2"/>
    <property type="match status" value="1"/>
</dbReference>
<gene>
    <name evidence="9" type="ORF">QBC34DRAFT_416188</name>
</gene>
<keyword evidence="3" id="KW-0507">mRNA processing</keyword>
<evidence type="ECO:0000313" key="10">
    <source>
        <dbReference type="Proteomes" id="UP001321760"/>
    </source>
</evidence>
<feature type="compositionally biased region" description="Polar residues" evidence="7">
    <location>
        <begin position="1"/>
        <end position="23"/>
    </location>
</feature>
<proteinExistence type="inferred from homology"/>
<evidence type="ECO:0000259" key="8">
    <source>
        <dbReference type="SMART" id="SM01115"/>
    </source>
</evidence>
<feature type="region of interest" description="Disordered" evidence="7">
    <location>
        <begin position="1"/>
        <end position="58"/>
    </location>
</feature>
<dbReference type="EMBL" id="MU865984">
    <property type="protein sequence ID" value="KAK4443964.1"/>
    <property type="molecule type" value="Genomic_DNA"/>
</dbReference>
<keyword evidence="6" id="KW-0539">Nucleus</keyword>
<feature type="compositionally biased region" description="Basic and acidic residues" evidence="7">
    <location>
        <begin position="255"/>
        <end position="267"/>
    </location>
</feature>
<comment type="similarity">
    <text evidence="2">Belongs to the CWC21 family.</text>
</comment>
<feature type="compositionally biased region" description="Basic and acidic residues" evidence="7">
    <location>
        <begin position="175"/>
        <end position="248"/>
    </location>
</feature>
<name>A0AAV9G747_9PEZI</name>
<reference evidence="9" key="1">
    <citation type="journal article" date="2023" name="Mol. Phylogenet. Evol.">
        <title>Genome-scale phylogeny and comparative genomics of the fungal order Sordariales.</title>
        <authorList>
            <person name="Hensen N."/>
            <person name="Bonometti L."/>
            <person name="Westerberg I."/>
            <person name="Brannstrom I.O."/>
            <person name="Guillou S."/>
            <person name="Cros-Aarteil S."/>
            <person name="Calhoun S."/>
            <person name="Haridas S."/>
            <person name="Kuo A."/>
            <person name="Mondo S."/>
            <person name="Pangilinan J."/>
            <person name="Riley R."/>
            <person name="LaButti K."/>
            <person name="Andreopoulos B."/>
            <person name="Lipzen A."/>
            <person name="Chen C."/>
            <person name="Yan M."/>
            <person name="Daum C."/>
            <person name="Ng V."/>
            <person name="Clum A."/>
            <person name="Steindorff A."/>
            <person name="Ohm R.A."/>
            <person name="Martin F."/>
            <person name="Silar P."/>
            <person name="Natvig D.O."/>
            <person name="Lalanne C."/>
            <person name="Gautier V."/>
            <person name="Ament-Velasquez S.L."/>
            <person name="Kruys A."/>
            <person name="Hutchinson M.I."/>
            <person name="Powell A.J."/>
            <person name="Barry K."/>
            <person name="Miller A.N."/>
            <person name="Grigoriev I.V."/>
            <person name="Debuchy R."/>
            <person name="Gladieux P."/>
            <person name="Hiltunen Thoren M."/>
            <person name="Johannesson H."/>
        </authorList>
    </citation>
    <scope>NUCLEOTIDE SEQUENCE</scope>
    <source>
        <strain evidence="9">PSN243</strain>
    </source>
</reference>
<feature type="compositionally biased region" description="Basic and acidic residues" evidence="7">
    <location>
        <begin position="136"/>
        <end position="161"/>
    </location>
</feature>
<comment type="subcellular location">
    <subcellularLocation>
        <location evidence="1">Nucleus</location>
    </subcellularLocation>
</comment>
<dbReference type="GO" id="GO:0006397">
    <property type="term" value="P:mRNA processing"/>
    <property type="evidence" value="ECO:0007669"/>
    <property type="project" value="UniProtKB-KW"/>
</dbReference>
<dbReference type="AlphaFoldDB" id="A0AAV9G747"/>
<reference evidence="9" key="2">
    <citation type="submission" date="2023-05" db="EMBL/GenBank/DDBJ databases">
        <authorList>
            <consortium name="Lawrence Berkeley National Laboratory"/>
            <person name="Steindorff A."/>
            <person name="Hensen N."/>
            <person name="Bonometti L."/>
            <person name="Westerberg I."/>
            <person name="Brannstrom I.O."/>
            <person name="Guillou S."/>
            <person name="Cros-Aarteil S."/>
            <person name="Calhoun S."/>
            <person name="Haridas S."/>
            <person name="Kuo A."/>
            <person name="Mondo S."/>
            <person name="Pangilinan J."/>
            <person name="Riley R."/>
            <person name="Labutti K."/>
            <person name="Andreopoulos B."/>
            <person name="Lipzen A."/>
            <person name="Chen C."/>
            <person name="Yanf M."/>
            <person name="Daum C."/>
            <person name="Ng V."/>
            <person name="Clum A."/>
            <person name="Ohm R."/>
            <person name="Martin F."/>
            <person name="Silar P."/>
            <person name="Natvig D."/>
            <person name="Lalanne C."/>
            <person name="Gautier V."/>
            <person name="Ament-Velasquez S.L."/>
            <person name="Kruys A."/>
            <person name="Hutchinson M.I."/>
            <person name="Powell A.J."/>
            <person name="Barry K."/>
            <person name="Miller A.N."/>
            <person name="Grigoriev I.V."/>
            <person name="Debuchy R."/>
            <person name="Gladieux P."/>
            <person name="Thoren M.H."/>
            <person name="Johannesson H."/>
        </authorList>
    </citation>
    <scope>NUCLEOTIDE SEQUENCE</scope>
    <source>
        <strain evidence="9">PSN243</strain>
    </source>
</reference>
<evidence type="ECO:0000313" key="9">
    <source>
        <dbReference type="EMBL" id="KAK4443964.1"/>
    </source>
</evidence>
<feature type="region of interest" description="Disordered" evidence="7">
    <location>
        <begin position="136"/>
        <end position="303"/>
    </location>
</feature>
<comment type="caution">
    <text evidence="9">The sequence shown here is derived from an EMBL/GenBank/DDBJ whole genome shotgun (WGS) entry which is preliminary data.</text>
</comment>
<dbReference type="Pfam" id="PF08312">
    <property type="entry name" value="cwf21"/>
    <property type="match status" value="1"/>
</dbReference>
<dbReference type="GO" id="GO:0005681">
    <property type="term" value="C:spliceosomal complex"/>
    <property type="evidence" value="ECO:0007669"/>
    <property type="project" value="UniProtKB-KW"/>
</dbReference>
<sequence length="303" mass="35355">MSDNVGLSTPRGSGTSGYVQRNLANFRPRDMGAPYAPRDSDHLRHKPRQPDQGLLEHDRKREVEVKVFELRDKLEEQGVDEEEIDAQCDALRKKLLADMNRNPGGGPRRNLKAHQVHELADAKIKESERLRQALKISKDYEEGSHWRKQEERLKMALEREAGGGAAMAPPPPPPRAKEERRDRRGETRERSRSREREPVRERSRERRDDAPVKGRDGDRYGERVGGRRYRDMSEERGRGRDEDSDRSRSRSSGRRRVDSSGRSDTRSRSASSGRYRERSLERERRRSWSRSPPPRRARYDDRD</sequence>
<feature type="compositionally biased region" description="Basic and acidic residues" evidence="7">
    <location>
        <begin position="274"/>
        <end position="286"/>
    </location>
</feature>
<evidence type="ECO:0000256" key="7">
    <source>
        <dbReference type="SAM" id="MobiDB-lite"/>
    </source>
</evidence>
<evidence type="ECO:0000256" key="5">
    <source>
        <dbReference type="ARBA" id="ARBA00023187"/>
    </source>
</evidence>
<dbReference type="Gene3D" id="6.10.140.420">
    <property type="match status" value="1"/>
</dbReference>